<dbReference type="SUPFAM" id="SSF56784">
    <property type="entry name" value="HAD-like"/>
    <property type="match status" value="1"/>
</dbReference>
<comment type="caution">
    <text evidence="1">The sequence shown here is derived from an EMBL/GenBank/DDBJ whole genome shotgun (WGS) entry which is preliminary data.</text>
</comment>
<dbReference type="InterPro" id="IPR023198">
    <property type="entry name" value="PGP-like_dom2"/>
</dbReference>
<organism evidence="1 2">
    <name type="scientific">Arsenicicoccus cauae</name>
    <dbReference type="NCBI Taxonomy" id="2663847"/>
    <lineage>
        <taxon>Bacteria</taxon>
        <taxon>Bacillati</taxon>
        <taxon>Actinomycetota</taxon>
        <taxon>Actinomycetes</taxon>
        <taxon>Micrococcales</taxon>
        <taxon>Intrasporangiaceae</taxon>
        <taxon>Arsenicicoccus</taxon>
    </lineage>
</organism>
<sequence>MSDAHPRSTSPMTERAALPAAVLWDMDGTLVDSEPYWIAEEYALVEAYGGQWSDEHAHQLVGQALLWSADYIRAHTPVTMPREDVVQTLLAGVIRRFREHIPWRPGAQALLASTRSLGVPCALVTMSYAAFADVMVQALPAGTFDAVVTGDVVTRGKPHPEPYLTAASLLGVAPRDCLAIEDSNTGLASALAAGVPTVGIPHMVEIPEQEGLRIVPTMTGASIPELWRLFA</sequence>
<dbReference type="Gene3D" id="3.40.50.1000">
    <property type="entry name" value="HAD superfamily/HAD-like"/>
    <property type="match status" value="1"/>
</dbReference>
<dbReference type="InterPro" id="IPR036412">
    <property type="entry name" value="HAD-like_sf"/>
</dbReference>
<dbReference type="Proteomes" id="UP000431092">
    <property type="component" value="Unassembled WGS sequence"/>
</dbReference>
<dbReference type="InterPro" id="IPR006439">
    <property type="entry name" value="HAD-SF_hydro_IA"/>
</dbReference>
<dbReference type="Gene3D" id="1.10.150.240">
    <property type="entry name" value="Putative phosphatase, domain 2"/>
    <property type="match status" value="1"/>
</dbReference>
<dbReference type="PANTHER" id="PTHR18901">
    <property type="entry name" value="2-DEOXYGLUCOSE-6-PHOSPHATE PHOSPHATASE 2"/>
    <property type="match status" value="1"/>
</dbReference>
<accession>A0A6I3ICL3</accession>
<protein>
    <submittedName>
        <fullName evidence="1">HAD-IA family hydrolase</fullName>
    </submittedName>
</protein>
<dbReference type="PRINTS" id="PR00413">
    <property type="entry name" value="HADHALOGNASE"/>
</dbReference>
<reference evidence="1 2" key="1">
    <citation type="submission" date="2019-11" db="EMBL/GenBank/DDBJ databases">
        <title>Whole genome sequencing identifies a novel species of the genus Arsenicicoccus isolated from human blood.</title>
        <authorList>
            <person name="Jeong J.H."/>
            <person name="Kweon O.J."/>
            <person name="Kim H.R."/>
            <person name="Kim T.-H."/>
            <person name="Ha S.-M."/>
            <person name="Lee M.-K."/>
        </authorList>
    </citation>
    <scope>NUCLEOTIDE SEQUENCE [LARGE SCALE GENOMIC DNA]</scope>
    <source>
        <strain evidence="1 2">MKL-02</strain>
    </source>
</reference>
<dbReference type="AlphaFoldDB" id="A0A6I3ICL3"/>
<dbReference type="Pfam" id="PF00702">
    <property type="entry name" value="Hydrolase"/>
    <property type="match status" value="1"/>
</dbReference>
<evidence type="ECO:0000313" key="1">
    <source>
        <dbReference type="EMBL" id="MTB71467.1"/>
    </source>
</evidence>
<proteinExistence type="predicted"/>
<dbReference type="InterPro" id="IPR023214">
    <property type="entry name" value="HAD_sf"/>
</dbReference>
<dbReference type="NCBIfam" id="TIGR01509">
    <property type="entry name" value="HAD-SF-IA-v3"/>
    <property type="match status" value="1"/>
</dbReference>
<dbReference type="PANTHER" id="PTHR18901:SF38">
    <property type="entry name" value="PSEUDOURIDINE-5'-PHOSPHATASE"/>
    <property type="match status" value="1"/>
</dbReference>
<name>A0A6I3ICL3_9MICO</name>
<evidence type="ECO:0000313" key="2">
    <source>
        <dbReference type="Proteomes" id="UP000431092"/>
    </source>
</evidence>
<keyword evidence="1" id="KW-0378">Hydrolase</keyword>
<dbReference type="SFLD" id="SFLDS00003">
    <property type="entry name" value="Haloacid_Dehalogenase"/>
    <property type="match status" value="1"/>
</dbReference>
<dbReference type="GO" id="GO:0016787">
    <property type="term" value="F:hydrolase activity"/>
    <property type="evidence" value="ECO:0007669"/>
    <property type="project" value="UniProtKB-KW"/>
</dbReference>
<keyword evidence="2" id="KW-1185">Reference proteome</keyword>
<dbReference type="EMBL" id="WLVL01000021">
    <property type="protein sequence ID" value="MTB71467.1"/>
    <property type="molecule type" value="Genomic_DNA"/>
</dbReference>
<gene>
    <name evidence="1" type="ORF">GGG17_05685</name>
</gene>
<dbReference type="CDD" id="cd07505">
    <property type="entry name" value="HAD_BPGM-like"/>
    <property type="match status" value="1"/>
</dbReference>
<dbReference type="SFLD" id="SFLDG01129">
    <property type="entry name" value="C1.5:_HAD__Beta-PGM__Phosphata"/>
    <property type="match status" value="1"/>
</dbReference>